<dbReference type="PANTHER" id="PTHR15666:SF1">
    <property type="entry name" value="COMM DOMAIN-CONTAINING PROTEIN 5"/>
    <property type="match status" value="1"/>
</dbReference>
<evidence type="ECO:0000313" key="4">
    <source>
        <dbReference type="EMBL" id="KNC52512.1"/>
    </source>
</evidence>
<dbReference type="OrthoDB" id="203754at2759"/>
<evidence type="ECO:0000259" key="3">
    <source>
        <dbReference type="PROSITE" id="PS51269"/>
    </source>
</evidence>
<feature type="domain" description="COMM" evidence="3">
    <location>
        <begin position="122"/>
        <end position="186"/>
    </location>
</feature>
<proteinExistence type="inferred from homology"/>
<protein>
    <recommendedName>
        <fullName evidence="1">COMM domain-containing protein 5</fullName>
    </recommendedName>
</protein>
<dbReference type="RefSeq" id="XP_013755306.1">
    <property type="nucleotide sequence ID" value="XM_013899852.1"/>
</dbReference>
<dbReference type="GO" id="GO:0005634">
    <property type="term" value="C:nucleus"/>
    <property type="evidence" value="ECO:0007669"/>
    <property type="project" value="TreeGrafter"/>
</dbReference>
<dbReference type="GeneID" id="25566847"/>
<feature type="non-terminal residue" evidence="4">
    <location>
        <position position="1"/>
    </location>
</feature>
<dbReference type="AlphaFoldDB" id="A0A0L0DJP0"/>
<organism evidence="4 5">
    <name type="scientific">Thecamonas trahens ATCC 50062</name>
    <dbReference type="NCBI Taxonomy" id="461836"/>
    <lineage>
        <taxon>Eukaryota</taxon>
        <taxon>Apusozoa</taxon>
        <taxon>Apusomonadida</taxon>
        <taxon>Apusomonadidae</taxon>
        <taxon>Thecamonas</taxon>
    </lineage>
</organism>
<evidence type="ECO:0000313" key="5">
    <source>
        <dbReference type="Proteomes" id="UP000054408"/>
    </source>
</evidence>
<sequence length="200" mass="22214">MSGEVEFLGTPLPLEVKNAMPLMRKVPGPAFTALLQGVVLGTEVPESVMAALGPDAVDIVYTALQVIVDAAVRLQVKTIDFQTAMRNLNMPDAYIKTMSKVLRAKRSEMIASRLDSRISYPSIKRLRWRVDVAISTSAMTRVLKPAILMELSLSDGSKKQFEVSQEKFNDLRYNVALLLKGMEDVEGNVIMKSKKDTLKR</sequence>
<dbReference type="EMBL" id="GL349473">
    <property type="protein sequence ID" value="KNC52512.1"/>
    <property type="molecule type" value="Genomic_DNA"/>
</dbReference>
<dbReference type="STRING" id="461836.A0A0L0DJP0"/>
<name>A0A0L0DJP0_THETB</name>
<evidence type="ECO:0000256" key="1">
    <source>
        <dbReference type="ARBA" id="ARBA00016556"/>
    </source>
</evidence>
<accession>A0A0L0DJP0</accession>
<gene>
    <name evidence="4" type="ORF">AMSG_08077</name>
</gene>
<evidence type="ECO:0000256" key="2">
    <source>
        <dbReference type="ARBA" id="ARBA00093452"/>
    </source>
</evidence>
<dbReference type="eggNOG" id="ENOG502RCJ6">
    <property type="taxonomic scope" value="Eukaryota"/>
</dbReference>
<comment type="similarity">
    <text evidence="2">Belongs to the COMM domain-containing protein 5 family.</text>
</comment>
<dbReference type="PROSITE" id="PS51269">
    <property type="entry name" value="COMM"/>
    <property type="match status" value="1"/>
</dbReference>
<dbReference type="OMA" id="IQRTKFN"/>
<dbReference type="Pfam" id="PF07258">
    <property type="entry name" value="COMM_domain"/>
    <property type="match status" value="1"/>
</dbReference>
<reference evidence="4 5" key="1">
    <citation type="submission" date="2010-05" db="EMBL/GenBank/DDBJ databases">
        <title>The Genome Sequence of Thecamonas trahens ATCC 50062.</title>
        <authorList>
            <consortium name="The Broad Institute Genome Sequencing Platform"/>
            <person name="Russ C."/>
            <person name="Cuomo C."/>
            <person name="Shea T."/>
            <person name="Young S.K."/>
            <person name="Zeng Q."/>
            <person name="Koehrsen M."/>
            <person name="Haas B."/>
            <person name="Borodovsky M."/>
            <person name="Guigo R."/>
            <person name="Alvarado L."/>
            <person name="Berlin A."/>
            <person name="Bochicchio J."/>
            <person name="Borenstein D."/>
            <person name="Chapman S."/>
            <person name="Chen Z."/>
            <person name="Freedman E."/>
            <person name="Gellesch M."/>
            <person name="Goldberg J."/>
            <person name="Griggs A."/>
            <person name="Gujja S."/>
            <person name="Heilman E."/>
            <person name="Heiman D."/>
            <person name="Hepburn T."/>
            <person name="Howarth C."/>
            <person name="Jen D."/>
            <person name="Larson L."/>
            <person name="Mehta T."/>
            <person name="Park D."/>
            <person name="Pearson M."/>
            <person name="Roberts A."/>
            <person name="Saif S."/>
            <person name="Shenoy N."/>
            <person name="Sisk P."/>
            <person name="Stolte C."/>
            <person name="Sykes S."/>
            <person name="Thomson T."/>
            <person name="Walk T."/>
            <person name="White J."/>
            <person name="Yandava C."/>
            <person name="Burger G."/>
            <person name="Gray M.W."/>
            <person name="Holland P.W.H."/>
            <person name="King N."/>
            <person name="Lang F.B.F."/>
            <person name="Roger A.J."/>
            <person name="Ruiz-Trillo I."/>
            <person name="Lander E."/>
            <person name="Nusbaum C."/>
        </authorList>
    </citation>
    <scope>NUCLEOTIDE SEQUENCE [LARGE SCALE GENOMIC DNA]</scope>
    <source>
        <strain evidence="4 5">ATCC 50062</strain>
    </source>
</reference>
<dbReference type="PANTHER" id="PTHR15666">
    <property type="entry name" value="COMM DOMAIN CONTAINING PROTEIN 5"/>
    <property type="match status" value="1"/>
</dbReference>
<dbReference type="Proteomes" id="UP000054408">
    <property type="component" value="Unassembled WGS sequence"/>
</dbReference>
<dbReference type="InterPro" id="IPR037357">
    <property type="entry name" value="COMMD5"/>
</dbReference>
<dbReference type="InterPro" id="IPR017920">
    <property type="entry name" value="COMM"/>
</dbReference>
<keyword evidence="5" id="KW-1185">Reference proteome</keyword>